<organism evidence="1 2">
    <name type="scientific">Entomophthora muscae</name>
    <dbReference type="NCBI Taxonomy" id="34485"/>
    <lineage>
        <taxon>Eukaryota</taxon>
        <taxon>Fungi</taxon>
        <taxon>Fungi incertae sedis</taxon>
        <taxon>Zoopagomycota</taxon>
        <taxon>Entomophthoromycotina</taxon>
        <taxon>Entomophthoromycetes</taxon>
        <taxon>Entomophthorales</taxon>
        <taxon>Entomophthoraceae</taxon>
        <taxon>Entomophthora</taxon>
    </lineage>
</organism>
<name>A0ACC2TWU4_9FUNG</name>
<protein>
    <submittedName>
        <fullName evidence="1">Uncharacterized protein</fullName>
    </submittedName>
</protein>
<evidence type="ECO:0000313" key="1">
    <source>
        <dbReference type="EMBL" id="KAJ9078972.1"/>
    </source>
</evidence>
<proteinExistence type="predicted"/>
<comment type="caution">
    <text evidence="1">The sequence shown here is derived from an EMBL/GenBank/DDBJ whole genome shotgun (WGS) entry which is preliminary data.</text>
</comment>
<dbReference type="Proteomes" id="UP001165960">
    <property type="component" value="Unassembled WGS sequence"/>
</dbReference>
<keyword evidence="2" id="KW-1185">Reference proteome</keyword>
<accession>A0ACC2TWU4</accession>
<gene>
    <name evidence="1" type="ORF">DSO57_1001186</name>
</gene>
<reference evidence="1" key="1">
    <citation type="submission" date="2022-04" db="EMBL/GenBank/DDBJ databases">
        <title>Genome of the entomopathogenic fungus Entomophthora muscae.</title>
        <authorList>
            <person name="Elya C."/>
            <person name="Lovett B.R."/>
            <person name="Lee E."/>
            <person name="Macias A.M."/>
            <person name="Hajek A.E."/>
            <person name="De Bivort B.L."/>
            <person name="Kasson M.T."/>
            <person name="De Fine Licht H.H."/>
            <person name="Stajich J.E."/>
        </authorList>
    </citation>
    <scope>NUCLEOTIDE SEQUENCE</scope>
    <source>
        <strain evidence="1">Berkeley</strain>
    </source>
</reference>
<dbReference type="EMBL" id="QTSX02002132">
    <property type="protein sequence ID" value="KAJ9078972.1"/>
    <property type="molecule type" value="Genomic_DNA"/>
</dbReference>
<sequence length="182" mass="20539">MGFLTSVSNAIINPTSGYSGTSFPTPFDKIITTSSGRTLAQIIHDINSAQANPNSHSADNLPDELRNLVTTDKSMAIKLSNSSFFLETDIQPYRESASLSHVHTEYNSTHDYLMARNSPNIKEVPDHMRDKEWETSPIGPRTLEVLKLLGYKINKSPSFKKIFAIHYARALQRLQVRWLFID</sequence>
<evidence type="ECO:0000313" key="2">
    <source>
        <dbReference type="Proteomes" id="UP001165960"/>
    </source>
</evidence>